<evidence type="ECO:0000313" key="3">
    <source>
        <dbReference type="Proteomes" id="UP001178508"/>
    </source>
</evidence>
<feature type="region of interest" description="Disordered" evidence="1">
    <location>
        <begin position="1"/>
        <end position="51"/>
    </location>
</feature>
<evidence type="ECO:0000256" key="1">
    <source>
        <dbReference type="SAM" id="MobiDB-lite"/>
    </source>
</evidence>
<name>A0AAV1FJP8_XYRNO</name>
<sequence>MVFRESKLAQFRTRTSPEGEESQRTSPDSGPSTDPSGTPQGKSKPSEQPTPIFFTEVLKSNLKTTVTKSQTLLSEVMQI</sequence>
<evidence type="ECO:0000313" key="2">
    <source>
        <dbReference type="EMBL" id="CAJ1061250.1"/>
    </source>
</evidence>
<feature type="compositionally biased region" description="Low complexity" evidence="1">
    <location>
        <begin position="25"/>
        <end position="39"/>
    </location>
</feature>
<feature type="compositionally biased region" description="Polar residues" evidence="1">
    <location>
        <begin position="40"/>
        <end position="49"/>
    </location>
</feature>
<gene>
    <name evidence="2" type="ORF">XNOV1_A005463</name>
</gene>
<reference evidence="2" key="1">
    <citation type="submission" date="2023-08" db="EMBL/GenBank/DDBJ databases">
        <authorList>
            <person name="Alioto T."/>
            <person name="Alioto T."/>
            <person name="Gomez Garrido J."/>
        </authorList>
    </citation>
    <scope>NUCLEOTIDE SEQUENCE</scope>
</reference>
<dbReference type="Proteomes" id="UP001178508">
    <property type="component" value="Chromosome 8"/>
</dbReference>
<protein>
    <submittedName>
        <fullName evidence="2">Uncharacterized protein</fullName>
    </submittedName>
</protein>
<dbReference type="AlphaFoldDB" id="A0AAV1FJP8"/>
<organism evidence="2 3">
    <name type="scientific">Xyrichtys novacula</name>
    <name type="common">Pearly razorfish</name>
    <name type="synonym">Hemipteronotus novacula</name>
    <dbReference type="NCBI Taxonomy" id="13765"/>
    <lineage>
        <taxon>Eukaryota</taxon>
        <taxon>Metazoa</taxon>
        <taxon>Chordata</taxon>
        <taxon>Craniata</taxon>
        <taxon>Vertebrata</taxon>
        <taxon>Euteleostomi</taxon>
        <taxon>Actinopterygii</taxon>
        <taxon>Neopterygii</taxon>
        <taxon>Teleostei</taxon>
        <taxon>Neoteleostei</taxon>
        <taxon>Acanthomorphata</taxon>
        <taxon>Eupercaria</taxon>
        <taxon>Labriformes</taxon>
        <taxon>Labridae</taxon>
        <taxon>Xyrichtys</taxon>
    </lineage>
</organism>
<proteinExistence type="predicted"/>
<accession>A0AAV1FJP8</accession>
<dbReference type="EMBL" id="OY660871">
    <property type="protein sequence ID" value="CAJ1061250.1"/>
    <property type="molecule type" value="Genomic_DNA"/>
</dbReference>
<keyword evidence="3" id="KW-1185">Reference proteome</keyword>